<dbReference type="HAMAP" id="MF_00667">
    <property type="entry name" value="SspH"/>
    <property type="match status" value="1"/>
</dbReference>
<dbReference type="AlphaFoldDB" id="A0A4S3PKP4"/>
<proteinExistence type="evidence at transcript level"/>
<dbReference type="InterPro" id="IPR012610">
    <property type="entry name" value="SASP_SspH"/>
</dbReference>
<name>A0A4S3PKP4_9BACI</name>
<sequence>MDIRRAKQILSSSNEVTVHYQGTSVWIDSCDEQGNMCTVHLRGQEHEKNIVPVAELEEL</sequence>
<dbReference type="Pfam" id="PF08141">
    <property type="entry name" value="SspH"/>
    <property type="match status" value="1"/>
</dbReference>
<keyword evidence="3 4" id="KW-0749">Sporulation</keyword>
<protein>
    <recommendedName>
        <fullName evidence="4">Small, acid-soluble spore protein H</fullName>
        <shortName evidence="4">SASP H</shortName>
    </recommendedName>
</protein>
<comment type="caution">
    <text evidence="5">The sequence shown here is derived from an EMBL/GenBank/DDBJ whole genome shotgun (WGS) entry which is preliminary data.</text>
</comment>
<accession>A0A4S3PKP4</accession>
<dbReference type="GO" id="GO:0042601">
    <property type="term" value="C:endospore-forming forespore"/>
    <property type="evidence" value="ECO:0007669"/>
    <property type="project" value="InterPro"/>
</dbReference>
<dbReference type="NCBIfam" id="TIGR02861">
    <property type="entry name" value="SASP_H"/>
    <property type="match status" value="1"/>
</dbReference>
<evidence type="ECO:0000313" key="6">
    <source>
        <dbReference type="Proteomes" id="UP000306477"/>
    </source>
</evidence>
<organism evidence="5 6">
    <name type="scientific">Bacillus timonensis</name>
    <dbReference type="NCBI Taxonomy" id="1033734"/>
    <lineage>
        <taxon>Bacteria</taxon>
        <taxon>Bacillati</taxon>
        <taxon>Bacillota</taxon>
        <taxon>Bacilli</taxon>
        <taxon>Bacillales</taxon>
        <taxon>Bacillaceae</taxon>
        <taxon>Bacillus</taxon>
    </lineage>
</organism>
<reference evidence="5 6" key="1">
    <citation type="journal article" date="2019" name="Indoor Air">
        <title>Impacts of indoor surface finishes on bacterial viability.</title>
        <authorList>
            <person name="Hu J."/>
            <person name="Maamar S.B."/>
            <person name="Glawe A.J."/>
            <person name="Gottel N."/>
            <person name="Gilbert J.A."/>
            <person name="Hartmann E.M."/>
        </authorList>
    </citation>
    <scope>NUCLEOTIDE SEQUENCE [LARGE SCALE GENOMIC DNA]</scope>
    <source>
        <strain evidence="5 6">AF060A6</strain>
    </source>
</reference>
<evidence type="ECO:0000256" key="3">
    <source>
        <dbReference type="ARBA" id="ARBA00022969"/>
    </source>
</evidence>
<dbReference type="Proteomes" id="UP000306477">
    <property type="component" value="Unassembled WGS sequence"/>
</dbReference>
<comment type="induction">
    <text evidence="4">Expressed only in the forespore compartment of sporulating cells.</text>
</comment>
<comment type="similarity">
    <text evidence="2 4">Belongs to the SspH family.</text>
</comment>
<evidence type="ECO:0000313" key="5">
    <source>
        <dbReference type="EMBL" id="THE10027.1"/>
    </source>
</evidence>
<evidence type="ECO:0000256" key="2">
    <source>
        <dbReference type="ARBA" id="ARBA00006573"/>
    </source>
</evidence>
<evidence type="ECO:0000256" key="1">
    <source>
        <dbReference type="ARBA" id="ARBA00004288"/>
    </source>
</evidence>
<dbReference type="OrthoDB" id="2721675at2"/>
<keyword evidence="6" id="KW-1185">Reference proteome</keyword>
<gene>
    <name evidence="4" type="primary">sspH</name>
    <name evidence="5" type="ORF">E1I69_20200</name>
</gene>
<dbReference type="STRING" id="1033734.GCA_000285535_01683"/>
<dbReference type="GO" id="GO:0030435">
    <property type="term" value="P:sporulation resulting in formation of a cellular spore"/>
    <property type="evidence" value="ECO:0007669"/>
    <property type="project" value="UniProtKB-KW"/>
</dbReference>
<comment type="subcellular location">
    <subcellularLocation>
        <location evidence="1 4">Spore core</location>
    </subcellularLocation>
</comment>
<evidence type="ECO:0000256" key="4">
    <source>
        <dbReference type="HAMAP-Rule" id="MF_00667"/>
    </source>
</evidence>
<dbReference type="GO" id="GO:0030436">
    <property type="term" value="P:asexual sporulation"/>
    <property type="evidence" value="ECO:0007669"/>
    <property type="project" value="UniProtKB-UniRule"/>
</dbReference>
<dbReference type="EMBL" id="SLUB01000056">
    <property type="protein sequence ID" value="THE10027.1"/>
    <property type="molecule type" value="Genomic_DNA"/>
</dbReference>